<comment type="caution">
    <text evidence="1">The sequence shown here is derived from an EMBL/GenBank/DDBJ whole genome shotgun (WGS) entry which is preliminary data.</text>
</comment>
<name>A0ABU7LUM2_9PROT</name>
<evidence type="ECO:0000313" key="2">
    <source>
        <dbReference type="Proteomes" id="UP001354971"/>
    </source>
</evidence>
<keyword evidence="2" id="KW-1185">Reference proteome</keyword>
<accession>A0ABU7LUM2</accession>
<organism evidence="1 2">
    <name type="scientific">Hyphobacterium lacteum</name>
    <dbReference type="NCBI Taxonomy" id="3116575"/>
    <lineage>
        <taxon>Bacteria</taxon>
        <taxon>Pseudomonadati</taxon>
        <taxon>Pseudomonadota</taxon>
        <taxon>Alphaproteobacteria</taxon>
        <taxon>Maricaulales</taxon>
        <taxon>Maricaulaceae</taxon>
        <taxon>Hyphobacterium</taxon>
    </lineage>
</organism>
<evidence type="ECO:0000313" key="1">
    <source>
        <dbReference type="EMBL" id="MEE2527244.1"/>
    </source>
</evidence>
<dbReference type="RefSeq" id="WP_330199906.1">
    <property type="nucleotide sequence ID" value="NZ_JAZDRP010000010.1"/>
</dbReference>
<dbReference type="EMBL" id="JAZDRP010000010">
    <property type="protein sequence ID" value="MEE2527244.1"/>
    <property type="molecule type" value="Genomic_DNA"/>
</dbReference>
<dbReference type="Proteomes" id="UP001354971">
    <property type="component" value="Unassembled WGS sequence"/>
</dbReference>
<protein>
    <submittedName>
        <fullName evidence="1">Uncharacterized protein</fullName>
    </submittedName>
</protein>
<reference evidence="1 2" key="1">
    <citation type="submission" date="2024-01" db="EMBL/GenBank/DDBJ databases">
        <title>Hyphobacterium bacterium isolated from marine sediment.</title>
        <authorList>
            <person name="Zhao S."/>
        </authorList>
    </citation>
    <scope>NUCLEOTIDE SEQUENCE [LARGE SCALE GENOMIC DNA]</scope>
    <source>
        <strain evidence="2">HN65</strain>
    </source>
</reference>
<sequence>MTGKPAINWQLSVLLEKRFRVSVSIDGLSHPLDTAACVSLSNIHDVKQTDRSTSVSLSGSPLGSVSWARPGEERGIYAPLSKVSTNFFQKLAATAV</sequence>
<proteinExistence type="predicted"/>
<gene>
    <name evidence="1" type="ORF">V0U79_12830</name>
</gene>